<dbReference type="PANTHER" id="PTHR13832">
    <property type="entry name" value="PROTEIN PHOSPHATASE 2C"/>
    <property type="match status" value="1"/>
</dbReference>
<feature type="compositionally biased region" description="Acidic residues" evidence="11">
    <location>
        <begin position="482"/>
        <end position="492"/>
    </location>
</feature>
<dbReference type="EMBL" id="HE612860">
    <property type="protein sequence ID" value="CCE63195.1"/>
    <property type="molecule type" value="Genomic_DNA"/>
</dbReference>
<feature type="compositionally biased region" description="Basic and acidic residues" evidence="11">
    <location>
        <begin position="493"/>
        <end position="510"/>
    </location>
</feature>
<dbReference type="SMART" id="SM00332">
    <property type="entry name" value="PP2Cc"/>
    <property type="match status" value="1"/>
</dbReference>
<dbReference type="HOGENOM" id="CLU_013173_4_2_1"/>
<feature type="domain" description="PPM-type phosphatase" evidence="12">
    <location>
        <begin position="25"/>
        <end position="301"/>
    </location>
</feature>
<evidence type="ECO:0000256" key="7">
    <source>
        <dbReference type="ARBA" id="ARBA00022912"/>
    </source>
</evidence>
<accession>G8BTG7</accession>
<dbReference type="eggNOG" id="KOG0698">
    <property type="taxonomic scope" value="Eukaryota"/>
</dbReference>
<evidence type="ECO:0000259" key="12">
    <source>
        <dbReference type="PROSITE" id="PS51746"/>
    </source>
</evidence>
<comment type="cofactor">
    <cofactor evidence="2">
        <name>Mg(2+)</name>
        <dbReference type="ChEBI" id="CHEBI:18420"/>
    </cofactor>
</comment>
<organism evidence="13 14">
    <name type="scientific">Tetrapisispora phaffii (strain ATCC 24235 / CBS 4417 / NBRC 1672 / NRRL Y-8282 / UCD 70-5)</name>
    <name type="common">Yeast</name>
    <name type="synonym">Fabospora phaffii</name>
    <dbReference type="NCBI Taxonomy" id="1071381"/>
    <lineage>
        <taxon>Eukaryota</taxon>
        <taxon>Fungi</taxon>
        <taxon>Dikarya</taxon>
        <taxon>Ascomycota</taxon>
        <taxon>Saccharomycotina</taxon>
        <taxon>Saccharomycetes</taxon>
        <taxon>Saccharomycetales</taxon>
        <taxon>Saccharomycetaceae</taxon>
        <taxon>Tetrapisispora</taxon>
    </lineage>
</organism>
<protein>
    <recommendedName>
        <fullName evidence="4">protein-serine/threonine phosphatase</fullName>
        <ecNumber evidence="4">3.1.3.16</ecNumber>
    </recommendedName>
</protein>
<evidence type="ECO:0000313" key="14">
    <source>
        <dbReference type="Proteomes" id="UP000005666"/>
    </source>
</evidence>
<dbReference type="STRING" id="1071381.G8BTG7"/>
<dbReference type="CDD" id="cd00143">
    <property type="entry name" value="PP2Cc"/>
    <property type="match status" value="1"/>
</dbReference>
<name>G8BTG7_TETPH</name>
<keyword evidence="8" id="KW-0464">Manganese</keyword>
<evidence type="ECO:0000256" key="6">
    <source>
        <dbReference type="ARBA" id="ARBA00022801"/>
    </source>
</evidence>
<proteinExistence type="inferred from homology"/>
<dbReference type="Pfam" id="PF00481">
    <property type="entry name" value="PP2C"/>
    <property type="match status" value="1"/>
</dbReference>
<comment type="cofactor">
    <cofactor evidence="1">
        <name>Mn(2+)</name>
        <dbReference type="ChEBI" id="CHEBI:29035"/>
    </cofactor>
</comment>
<evidence type="ECO:0000256" key="8">
    <source>
        <dbReference type="ARBA" id="ARBA00023211"/>
    </source>
</evidence>
<dbReference type="InterPro" id="IPR001932">
    <property type="entry name" value="PPM-type_phosphatase-like_dom"/>
</dbReference>
<dbReference type="InterPro" id="IPR000222">
    <property type="entry name" value="PP2C_BS"/>
</dbReference>
<reference evidence="13 14" key="1">
    <citation type="journal article" date="2011" name="Proc. Natl. Acad. Sci. U.S.A.">
        <title>Evolutionary erosion of yeast sex chromosomes by mating-type switching accidents.</title>
        <authorList>
            <person name="Gordon J.L."/>
            <person name="Armisen D."/>
            <person name="Proux-Wera E."/>
            <person name="Oheigeartaigh S.S."/>
            <person name="Byrne K.P."/>
            <person name="Wolfe K.H."/>
        </authorList>
    </citation>
    <scope>NUCLEOTIDE SEQUENCE [LARGE SCALE GENOMIC DNA]</scope>
    <source>
        <strain evidence="14">ATCC 24235 / CBS 4417 / NBRC 1672 / NRRL Y-8282 / UCD 70-5</strain>
    </source>
</reference>
<evidence type="ECO:0000313" key="13">
    <source>
        <dbReference type="EMBL" id="CCE63195.1"/>
    </source>
</evidence>
<evidence type="ECO:0000256" key="11">
    <source>
        <dbReference type="SAM" id="MobiDB-lite"/>
    </source>
</evidence>
<dbReference type="RefSeq" id="XP_003685629.1">
    <property type="nucleotide sequence ID" value="XM_003685581.1"/>
</dbReference>
<dbReference type="Gene3D" id="3.60.40.10">
    <property type="entry name" value="PPM-type phosphatase domain"/>
    <property type="match status" value="1"/>
</dbReference>
<dbReference type="KEGG" id="tpf:TPHA_0E01010"/>
<keyword evidence="7 10" id="KW-0904">Protein phosphatase</keyword>
<evidence type="ECO:0000256" key="5">
    <source>
        <dbReference type="ARBA" id="ARBA00022723"/>
    </source>
</evidence>
<feature type="region of interest" description="Disordered" evidence="11">
    <location>
        <begin position="482"/>
        <end position="510"/>
    </location>
</feature>
<evidence type="ECO:0000256" key="2">
    <source>
        <dbReference type="ARBA" id="ARBA00001946"/>
    </source>
</evidence>
<dbReference type="PROSITE" id="PS51746">
    <property type="entry name" value="PPM_2"/>
    <property type="match status" value="1"/>
</dbReference>
<dbReference type="Proteomes" id="UP000005666">
    <property type="component" value="Chromosome 5"/>
</dbReference>
<evidence type="ECO:0000256" key="4">
    <source>
        <dbReference type="ARBA" id="ARBA00013081"/>
    </source>
</evidence>
<dbReference type="PROSITE" id="PS01032">
    <property type="entry name" value="PPM_1"/>
    <property type="match status" value="1"/>
</dbReference>
<dbReference type="GO" id="GO:0046872">
    <property type="term" value="F:metal ion binding"/>
    <property type="evidence" value="ECO:0007669"/>
    <property type="project" value="UniProtKB-KW"/>
</dbReference>
<keyword evidence="14" id="KW-1185">Reference proteome</keyword>
<dbReference type="OMA" id="HESFIMI"/>
<sequence length="510" mass="56543">MDMGQILSNPYIEKEHHSGSDDFTSFGFCSMQGWRVSMEDAHAFELNVNSAASDTDDAVDHVAFYSIFDGHGGFKVAEFCGQNSVNILRNLNNFKNGNYLKAVSDFALEVDDQLIEADINIHNDHSGSTFTGVIISKSKNLILCANSGDSRTGMAINGCAKALSFDHKPSLVSETSRITNASAFVEIDRVNGNLALSRSMGDFEFKAQPELSPYEQAVTCIPDVIQHTINYAFDDFIMLACDGIWDCLSLQDCTDLVYYGIYQETLSLNDIAAKIIDVCCAPNTEGSGIGCDNMSIVIVALLQDAETEEHWFTRIRNKKDISHSERELMSFEDRRKKVFGYFNFDESKGHSVFEVTTMKQSKEDRNDSHNDSDLRYPISSEHVDTTSGNIAVFSTENPAAADIHNRTGNINAESNKHPFNLYTLNNILGSSGIQITRGAENGNDNSAFIHSSNLPRILASLGNTSSSELTNLIDNIETDEDIYMDDDDQNEDDQNRSTPEVRNEPDSAFR</sequence>
<evidence type="ECO:0000256" key="1">
    <source>
        <dbReference type="ARBA" id="ARBA00001936"/>
    </source>
</evidence>
<dbReference type="AlphaFoldDB" id="G8BTG7"/>
<gene>
    <name evidence="13" type="primary">TPHA0E01010</name>
    <name evidence="13" type="ordered locus">TPHA_0E01010</name>
</gene>
<dbReference type="InterPro" id="IPR036457">
    <property type="entry name" value="PPM-type-like_dom_sf"/>
</dbReference>
<dbReference type="OrthoDB" id="10264738at2759"/>
<dbReference type="GO" id="GO:0004722">
    <property type="term" value="F:protein serine/threonine phosphatase activity"/>
    <property type="evidence" value="ECO:0007669"/>
    <property type="project" value="UniProtKB-EC"/>
</dbReference>
<dbReference type="InterPro" id="IPR015655">
    <property type="entry name" value="PP2C"/>
</dbReference>
<evidence type="ECO:0000256" key="3">
    <source>
        <dbReference type="ARBA" id="ARBA00006702"/>
    </source>
</evidence>
<comment type="similarity">
    <text evidence="3 10">Belongs to the PP2C family.</text>
</comment>
<keyword evidence="5" id="KW-0479">Metal-binding</keyword>
<dbReference type="EC" id="3.1.3.16" evidence="4"/>
<evidence type="ECO:0000256" key="10">
    <source>
        <dbReference type="RuleBase" id="RU003465"/>
    </source>
</evidence>
<evidence type="ECO:0000256" key="9">
    <source>
        <dbReference type="ARBA" id="ARBA00048832"/>
    </source>
</evidence>
<comment type="catalytic activity">
    <reaction evidence="9">
        <text>O-phospho-L-threonyl-[protein] + H2O = L-threonyl-[protein] + phosphate</text>
        <dbReference type="Rhea" id="RHEA:47004"/>
        <dbReference type="Rhea" id="RHEA-COMP:11060"/>
        <dbReference type="Rhea" id="RHEA-COMP:11605"/>
        <dbReference type="ChEBI" id="CHEBI:15377"/>
        <dbReference type="ChEBI" id="CHEBI:30013"/>
        <dbReference type="ChEBI" id="CHEBI:43474"/>
        <dbReference type="ChEBI" id="CHEBI:61977"/>
        <dbReference type="EC" id="3.1.3.16"/>
    </reaction>
    <physiologicalReaction direction="left-to-right" evidence="9">
        <dbReference type="Rhea" id="RHEA:47005"/>
    </physiologicalReaction>
</comment>
<dbReference type="GeneID" id="11531214"/>
<keyword evidence="6 10" id="KW-0378">Hydrolase</keyword>
<dbReference type="SUPFAM" id="SSF81606">
    <property type="entry name" value="PP2C-like"/>
    <property type="match status" value="1"/>
</dbReference>
<dbReference type="PANTHER" id="PTHR13832:SF565">
    <property type="entry name" value="AT28366P-RELATED"/>
    <property type="match status" value="1"/>
</dbReference>